<proteinExistence type="predicted"/>
<feature type="transmembrane region" description="Helical" evidence="1">
    <location>
        <begin position="321"/>
        <end position="346"/>
    </location>
</feature>
<dbReference type="EMBL" id="CP017080">
    <property type="protein sequence ID" value="AOH53632.1"/>
    <property type="molecule type" value="Genomic_DNA"/>
</dbReference>
<organism evidence="2 3">
    <name type="scientific">Peribacillus muralis</name>
    <dbReference type="NCBI Taxonomy" id="264697"/>
    <lineage>
        <taxon>Bacteria</taxon>
        <taxon>Bacillati</taxon>
        <taxon>Bacillota</taxon>
        <taxon>Bacilli</taxon>
        <taxon>Bacillales</taxon>
        <taxon>Bacillaceae</taxon>
        <taxon>Peribacillus</taxon>
    </lineage>
</organism>
<keyword evidence="1" id="KW-0472">Membrane</keyword>
<gene>
    <name evidence="2" type="ORF">ABE28_004660</name>
</gene>
<evidence type="ECO:0000256" key="1">
    <source>
        <dbReference type="SAM" id="Phobius"/>
    </source>
</evidence>
<reference evidence="2 3" key="1">
    <citation type="submission" date="2016-08" db="EMBL/GenBank/DDBJ databases">
        <title>Complete genome sequence of Bacillus muralis G25-68, a strain with toxicity to nematodes.</title>
        <authorList>
            <person name="Zheng Z."/>
        </authorList>
    </citation>
    <scope>NUCLEOTIDE SEQUENCE [LARGE SCALE GENOMIC DNA]</scope>
    <source>
        <strain evidence="2 3">G25-68</strain>
    </source>
</reference>
<feature type="transmembrane region" description="Helical" evidence="1">
    <location>
        <begin position="5"/>
        <end position="24"/>
    </location>
</feature>
<accession>A0A1B3XKD1</accession>
<keyword evidence="1" id="KW-0812">Transmembrane</keyword>
<keyword evidence="3" id="KW-1185">Reference proteome</keyword>
<evidence type="ECO:0000313" key="2">
    <source>
        <dbReference type="EMBL" id="AOH53632.1"/>
    </source>
</evidence>
<name>A0A1B3XKD1_9BACI</name>
<dbReference type="OrthoDB" id="1886007at2"/>
<dbReference type="KEGG" id="bmur:ABE28_004660"/>
<evidence type="ECO:0000313" key="3">
    <source>
        <dbReference type="Proteomes" id="UP000077926"/>
    </source>
</evidence>
<feature type="transmembrane region" description="Helical" evidence="1">
    <location>
        <begin position="85"/>
        <end position="103"/>
    </location>
</feature>
<keyword evidence="1" id="KW-1133">Transmembrane helix</keyword>
<feature type="transmembrane region" description="Helical" evidence="1">
    <location>
        <begin position="197"/>
        <end position="223"/>
    </location>
</feature>
<feature type="transmembrane region" description="Helical" evidence="1">
    <location>
        <begin position="366"/>
        <end position="395"/>
    </location>
</feature>
<evidence type="ECO:0008006" key="4">
    <source>
        <dbReference type="Google" id="ProtNLM"/>
    </source>
</evidence>
<dbReference type="STRING" id="264697.ABE28_004660"/>
<feature type="transmembrane region" description="Helical" evidence="1">
    <location>
        <begin position="165"/>
        <end position="185"/>
    </location>
</feature>
<sequence>MNLFIYLFFMVAFVNFLKVKISIFDYLDEFLLFFLLCWALLSTLVNELYGKKTIKNVDLGLIALTLILAVWSLIPNMFAVLRSTVFLQLYTLMVLLKFVIIYLSSRTVFMKRNYAKDFRFIKGICYSYSLICLTVYVLNMIHPFMHSFDKRLGVPSLSYGFSHPAQFATTIIVFTVVISYFDYLYKKRLPITYLLINFLLIVTAGRTTSIGFYLFALIVLILLVYYKRIPFYMYIFTGIPFYIIAKDRTMNQFFIDNDEARGVLLRTSVKIATDYFPFGSGLGLFGSHASRLNYSPLYQKYNISGVWGLSKTNPAFITDSYWAMTIAELGFIGVILLLALIVMLFLNIINYSKGTRIDKFFILLPLLYALLTSPIDSVFVSNGIVLLLFAVIFMLNLNLHYYKKIEFKGEQNEKIYKKANY</sequence>
<feature type="transmembrane region" description="Helical" evidence="1">
    <location>
        <begin position="61"/>
        <end position="79"/>
    </location>
</feature>
<feature type="transmembrane region" description="Helical" evidence="1">
    <location>
        <begin position="30"/>
        <end position="49"/>
    </location>
</feature>
<dbReference type="RefSeq" id="WP_064466830.1">
    <property type="nucleotide sequence ID" value="NZ_CP017080.1"/>
</dbReference>
<dbReference type="AlphaFoldDB" id="A0A1B3XKD1"/>
<feature type="transmembrane region" description="Helical" evidence="1">
    <location>
        <begin position="229"/>
        <end position="245"/>
    </location>
</feature>
<protein>
    <recommendedName>
        <fullName evidence="4">O-antigen polymerase</fullName>
    </recommendedName>
</protein>
<feature type="transmembrane region" description="Helical" evidence="1">
    <location>
        <begin position="124"/>
        <end position="145"/>
    </location>
</feature>
<dbReference type="Proteomes" id="UP000077926">
    <property type="component" value="Chromosome"/>
</dbReference>